<accession>A0A163HP31</accession>
<dbReference type="GeneID" id="97553103"/>
<keyword evidence="1" id="KW-0472">Membrane</keyword>
<keyword evidence="1" id="KW-1133">Transmembrane helix</keyword>
<feature type="transmembrane region" description="Helical" evidence="1">
    <location>
        <begin position="130"/>
        <end position="160"/>
    </location>
</feature>
<gene>
    <name evidence="2" type="ORF">AWU65_06495</name>
</gene>
<dbReference type="STRING" id="59843.A3958_06415"/>
<feature type="transmembrane region" description="Helical" evidence="1">
    <location>
        <begin position="181"/>
        <end position="204"/>
    </location>
</feature>
<reference evidence="2" key="1">
    <citation type="journal article" date="2016" name="Genome Announc.">
        <title>Draft genomes of two strains of Paenibacillus glucanolyticus with capability to degrade lignocellulose.</title>
        <authorList>
            <person name="Mathews S.L."/>
            <person name="Pawlak J."/>
            <person name="Grunden A.M."/>
        </authorList>
    </citation>
    <scope>NUCLEOTIDE SEQUENCE [LARGE SCALE GENOMIC DNA]</scope>
    <source>
        <strain evidence="2">SLM1</strain>
    </source>
</reference>
<feature type="transmembrane region" description="Helical" evidence="1">
    <location>
        <begin position="90"/>
        <end position="110"/>
    </location>
</feature>
<sequence>MLRFSIFLKDLKSIRKALLLSTVLFVAGIVAGWSSEGFEQFLKSQLQGLGEISQQLGASDNPEWNFFVFIFLNNSIKSVLVMFSGLLLGVIPFFFLIINGMVIGFLLKVVEASGESLFDLIVKGLLPHGIIEIPVIVIACGYGLAFGGLVLRSLGGIFAGSERRSGIGAEWRGFWRKLGTASLWVVLLLLAAAIIESTITLWLMS</sequence>
<evidence type="ECO:0000256" key="1">
    <source>
        <dbReference type="SAM" id="Phobius"/>
    </source>
</evidence>
<dbReference type="Pfam" id="PF01944">
    <property type="entry name" value="SpoIIM"/>
    <property type="match status" value="1"/>
</dbReference>
<dbReference type="PANTHER" id="PTHR35337">
    <property type="entry name" value="SLR1478 PROTEIN"/>
    <property type="match status" value="1"/>
</dbReference>
<name>A0A163HP31_9BACL</name>
<comment type="caution">
    <text evidence="2">The sequence shown here is derived from an EMBL/GenBank/DDBJ whole genome shotgun (WGS) entry which is preliminary data.</text>
</comment>
<dbReference type="RefSeq" id="WP_063477855.1">
    <property type="nucleotide sequence ID" value="NZ_CP147845.1"/>
</dbReference>
<organism evidence="2 3">
    <name type="scientific">Paenibacillus glucanolyticus</name>
    <dbReference type="NCBI Taxonomy" id="59843"/>
    <lineage>
        <taxon>Bacteria</taxon>
        <taxon>Bacillati</taxon>
        <taxon>Bacillota</taxon>
        <taxon>Bacilli</taxon>
        <taxon>Bacillales</taxon>
        <taxon>Paenibacillaceae</taxon>
        <taxon>Paenibacillus</taxon>
    </lineage>
</organism>
<proteinExistence type="predicted"/>
<dbReference type="InterPro" id="IPR002798">
    <property type="entry name" value="SpoIIM-like"/>
</dbReference>
<evidence type="ECO:0000313" key="2">
    <source>
        <dbReference type="EMBL" id="KZS45580.1"/>
    </source>
</evidence>
<evidence type="ECO:0008006" key="4">
    <source>
        <dbReference type="Google" id="ProtNLM"/>
    </source>
</evidence>
<keyword evidence="3" id="KW-1185">Reference proteome</keyword>
<feature type="transmembrane region" description="Helical" evidence="1">
    <location>
        <begin position="64"/>
        <end position="83"/>
    </location>
</feature>
<dbReference type="Proteomes" id="UP000076796">
    <property type="component" value="Unassembled WGS sequence"/>
</dbReference>
<dbReference type="EMBL" id="LWMH01000001">
    <property type="protein sequence ID" value="KZS45580.1"/>
    <property type="molecule type" value="Genomic_DNA"/>
</dbReference>
<dbReference type="AlphaFoldDB" id="A0A163HP31"/>
<keyword evidence="1" id="KW-0812">Transmembrane</keyword>
<dbReference type="OrthoDB" id="161024at2"/>
<protein>
    <recommendedName>
        <fullName evidence="4">Stage II sporulation protein M</fullName>
    </recommendedName>
</protein>
<dbReference type="PANTHER" id="PTHR35337:SF1">
    <property type="entry name" value="SLR1478 PROTEIN"/>
    <property type="match status" value="1"/>
</dbReference>
<evidence type="ECO:0000313" key="3">
    <source>
        <dbReference type="Proteomes" id="UP000076796"/>
    </source>
</evidence>